<keyword evidence="2" id="KW-0813">Transport</keyword>
<dbReference type="PANTHER" id="PTHR42770:SF15">
    <property type="entry name" value="GLUTAMATE_GAMMA-AMINOBUTYRATE ANTIPORTER-RELATED"/>
    <property type="match status" value="1"/>
</dbReference>
<evidence type="ECO:0000313" key="9">
    <source>
        <dbReference type="EMBL" id="KFI68830.1"/>
    </source>
</evidence>
<name>A0A087BCT0_9BIFI</name>
<feature type="transmembrane region" description="Helical" evidence="8">
    <location>
        <begin position="30"/>
        <end position="47"/>
    </location>
</feature>
<evidence type="ECO:0000256" key="7">
    <source>
        <dbReference type="SAM" id="MobiDB-lite"/>
    </source>
</evidence>
<keyword evidence="5 8" id="KW-1133">Transmembrane helix</keyword>
<keyword evidence="6 8" id="KW-0472">Membrane</keyword>
<gene>
    <name evidence="9" type="ORF">BMAGN_0703</name>
</gene>
<feature type="transmembrane region" description="Helical" evidence="8">
    <location>
        <begin position="91"/>
        <end position="113"/>
    </location>
</feature>
<keyword evidence="10" id="KW-1185">Reference proteome</keyword>
<evidence type="ECO:0000313" key="10">
    <source>
        <dbReference type="Proteomes" id="UP000029052"/>
    </source>
</evidence>
<protein>
    <submittedName>
        <fullName evidence="9">Amino acid permease</fullName>
    </submittedName>
</protein>
<evidence type="ECO:0000256" key="8">
    <source>
        <dbReference type="SAM" id="Phobius"/>
    </source>
</evidence>
<evidence type="ECO:0000256" key="6">
    <source>
        <dbReference type="ARBA" id="ARBA00023136"/>
    </source>
</evidence>
<dbReference type="AlphaFoldDB" id="A0A087BCT0"/>
<feature type="region of interest" description="Disordered" evidence="7">
    <location>
        <begin position="692"/>
        <end position="755"/>
    </location>
</feature>
<feature type="compositionally biased region" description="Low complexity" evidence="7">
    <location>
        <begin position="702"/>
        <end position="747"/>
    </location>
</feature>
<comment type="subcellular location">
    <subcellularLocation>
        <location evidence="1">Cell membrane</location>
        <topology evidence="1">Multi-pass membrane protein</topology>
    </subcellularLocation>
</comment>
<feature type="region of interest" description="Disordered" evidence="7">
    <location>
        <begin position="1"/>
        <end position="23"/>
    </location>
</feature>
<dbReference type="GO" id="GO:0022857">
    <property type="term" value="F:transmembrane transporter activity"/>
    <property type="evidence" value="ECO:0007669"/>
    <property type="project" value="InterPro"/>
</dbReference>
<evidence type="ECO:0000256" key="4">
    <source>
        <dbReference type="ARBA" id="ARBA00022692"/>
    </source>
</evidence>
<dbReference type="eggNOG" id="COG0531">
    <property type="taxonomic scope" value="Bacteria"/>
</dbReference>
<feature type="transmembrane region" description="Helical" evidence="8">
    <location>
        <begin position="467"/>
        <end position="489"/>
    </location>
</feature>
<accession>A0A087BCT0</accession>
<comment type="caution">
    <text evidence="9">The sequence shown here is derived from an EMBL/GenBank/DDBJ whole genome shotgun (WGS) entry which is preliminary data.</text>
</comment>
<evidence type="ECO:0000256" key="5">
    <source>
        <dbReference type="ARBA" id="ARBA00022989"/>
    </source>
</evidence>
<sequence>MSGKTQAVASAKAAPGSKGDKSVVQGSGQLSTIALTMMTVTTLAGIANDVQMSFYGLSAVTYFLIGGLLFFVPTGLVAAELASGWSQRGGIFRWVGEGLGTFPAISCLLILWFQTSFSFGSGIPGSSATIGFFTTNYDWAVNFAEQSHSWKITLPIMLGWLAYYWFICWLATKGVKVFANIAKYGVIFGTFLPLAVMMILAVVWLCQGNRPAIPMDAAGFVPKWNGMSTLALAAGVFFSFAGVDMNAAHIKDLKKPAKQFPVVVFVSMILAFLIFVVGTVIIAMIVPESKINLLYTLNTVYRDLGATIGFPDLYVVFVYLGMANSFAALITNLAGPSYMLGQAGRSGFLPKFLQNNNKHGMPSRMMYFQMLFMTIIAFIVFFLPNVEGFVALITQAITILYMLYYILMFTAFLKLRYDQPNRPRAFKVPGGMVGAWIVAVVGIAAAVFAIVLALYPPAQLTKEVGSGATYDIIIVCLIAFVILVCFLMYRASRKHKEWVDPSNEFAPFTWQIEGLSKPGKVQSNIPTALMSEGQNPMGMPIKHPYKPDETIDLPDAKDYRAQAAAAKDLLVKHGIKEPDAPKNASVFTGNINAMKTLSVAAPEPVAHVNMRAVGPEVEIPAPTADEVARQHIPADPAADEKQSLKAAHEAQAKAEQYEIIAQAMENRAEDDQLLLNAQKKFKVAAAAAEQANDTVKQDAKPAQDAPAATPASSAAPASATPTAPSAPTAPQDAKPAASPKPAAPSADPSDDKKAQ</sequence>
<evidence type="ECO:0000256" key="3">
    <source>
        <dbReference type="ARBA" id="ARBA00022475"/>
    </source>
</evidence>
<dbReference type="InterPro" id="IPR050367">
    <property type="entry name" value="APC_superfamily"/>
</dbReference>
<dbReference type="EMBL" id="JGZB01000003">
    <property type="protein sequence ID" value="KFI68830.1"/>
    <property type="molecule type" value="Genomic_DNA"/>
</dbReference>
<evidence type="ECO:0000256" key="2">
    <source>
        <dbReference type="ARBA" id="ARBA00022448"/>
    </source>
</evidence>
<dbReference type="RefSeq" id="WP_022859296.1">
    <property type="nucleotide sequence ID" value="NZ_JGZB01000003.1"/>
</dbReference>
<evidence type="ECO:0000256" key="1">
    <source>
        <dbReference type="ARBA" id="ARBA00004651"/>
    </source>
</evidence>
<dbReference type="InterPro" id="IPR002293">
    <property type="entry name" value="AA/rel_permease1"/>
</dbReference>
<proteinExistence type="predicted"/>
<organism evidence="9 10">
    <name type="scientific">Bifidobacterium magnum</name>
    <dbReference type="NCBI Taxonomy" id="1692"/>
    <lineage>
        <taxon>Bacteria</taxon>
        <taxon>Bacillati</taxon>
        <taxon>Actinomycetota</taxon>
        <taxon>Actinomycetes</taxon>
        <taxon>Bifidobacteriales</taxon>
        <taxon>Bifidobacteriaceae</taxon>
        <taxon>Bifidobacterium</taxon>
    </lineage>
</organism>
<dbReference type="Proteomes" id="UP000029052">
    <property type="component" value="Unassembled WGS sequence"/>
</dbReference>
<dbReference type="Pfam" id="PF13520">
    <property type="entry name" value="AA_permease_2"/>
    <property type="match status" value="1"/>
</dbReference>
<feature type="transmembrane region" description="Helical" evidence="8">
    <location>
        <begin position="184"/>
        <end position="204"/>
    </location>
</feature>
<feature type="transmembrane region" description="Helical" evidence="8">
    <location>
        <begin position="313"/>
        <end position="335"/>
    </location>
</feature>
<keyword evidence="3" id="KW-1003">Cell membrane</keyword>
<feature type="transmembrane region" description="Helical" evidence="8">
    <location>
        <begin position="389"/>
        <end position="413"/>
    </location>
</feature>
<feature type="transmembrane region" description="Helical" evidence="8">
    <location>
        <begin position="224"/>
        <end position="243"/>
    </location>
</feature>
<reference evidence="9 10" key="1">
    <citation type="submission" date="2014-03" db="EMBL/GenBank/DDBJ databases">
        <title>Genomics of Bifidobacteria.</title>
        <authorList>
            <person name="Ventura M."/>
            <person name="Milani C."/>
            <person name="Lugli G.A."/>
        </authorList>
    </citation>
    <scope>NUCLEOTIDE SEQUENCE [LARGE SCALE GENOMIC DNA]</scope>
    <source>
        <strain evidence="9 10">LMG 11591</strain>
    </source>
</reference>
<feature type="transmembrane region" description="Helical" evidence="8">
    <location>
        <begin position="433"/>
        <end position="455"/>
    </location>
</feature>
<feature type="transmembrane region" description="Helical" evidence="8">
    <location>
        <begin position="263"/>
        <end position="286"/>
    </location>
</feature>
<dbReference type="STRING" id="1692.BMAGN_0703"/>
<dbReference type="PANTHER" id="PTHR42770">
    <property type="entry name" value="AMINO ACID TRANSPORTER-RELATED"/>
    <property type="match status" value="1"/>
</dbReference>
<feature type="transmembrane region" description="Helical" evidence="8">
    <location>
        <begin position="365"/>
        <end position="383"/>
    </location>
</feature>
<feature type="transmembrane region" description="Helical" evidence="8">
    <location>
        <begin position="152"/>
        <end position="172"/>
    </location>
</feature>
<dbReference type="GO" id="GO:0005886">
    <property type="term" value="C:plasma membrane"/>
    <property type="evidence" value="ECO:0007669"/>
    <property type="project" value="UniProtKB-SubCell"/>
</dbReference>
<feature type="transmembrane region" description="Helical" evidence="8">
    <location>
        <begin position="59"/>
        <end position="79"/>
    </location>
</feature>
<dbReference type="Gene3D" id="1.20.1740.10">
    <property type="entry name" value="Amino acid/polyamine transporter I"/>
    <property type="match status" value="1"/>
</dbReference>
<keyword evidence="4 8" id="KW-0812">Transmembrane</keyword>